<comment type="subunit">
    <text evidence="3">Homotrimer.</text>
</comment>
<dbReference type="EMBL" id="CACRTF010000011">
    <property type="protein sequence ID" value="VYT24807.1"/>
    <property type="molecule type" value="Genomic_DNA"/>
</dbReference>
<evidence type="ECO:0000313" key="6">
    <source>
        <dbReference type="EMBL" id="VYT24807.1"/>
    </source>
</evidence>
<dbReference type="InterPro" id="IPR000887">
    <property type="entry name" value="Aldlse_KDPG_KHG"/>
</dbReference>
<evidence type="ECO:0000256" key="4">
    <source>
        <dbReference type="ARBA" id="ARBA00023239"/>
    </source>
</evidence>
<organism evidence="6">
    <name type="scientific">Enterocloster bolteae</name>
    <dbReference type="NCBI Taxonomy" id="208479"/>
    <lineage>
        <taxon>Bacteria</taxon>
        <taxon>Bacillati</taxon>
        <taxon>Bacillota</taxon>
        <taxon>Clostridia</taxon>
        <taxon>Lachnospirales</taxon>
        <taxon>Lachnospiraceae</taxon>
        <taxon>Enterocloster</taxon>
    </lineage>
</organism>
<dbReference type="Gene3D" id="3.20.20.70">
    <property type="entry name" value="Aldolase class I"/>
    <property type="match status" value="1"/>
</dbReference>
<comment type="similarity">
    <text evidence="2">Belongs to the KHG/KDPG aldolase family.</text>
</comment>
<reference evidence="6" key="1">
    <citation type="submission" date="2019-11" db="EMBL/GenBank/DDBJ databases">
        <authorList>
            <person name="Feng L."/>
        </authorList>
    </citation>
    <scope>NUCLEOTIDE SEQUENCE</scope>
    <source>
        <strain evidence="6">CbolteaeLFYP116</strain>
    </source>
</reference>
<evidence type="ECO:0000256" key="5">
    <source>
        <dbReference type="ARBA" id="ARBA00023277"/>
    </source>
</evidence>
<dbReference type="RefSeq" id="WP_002569078.1">
    <property type="nucleotide sequence ID" value="NZ_BAABZS010000001.1"/>
</dbReference>
<evidence type="ECO:0000256" key="2">
    <source>
        <dbReference type="ARBA" id="ARBA00006906"/>
    </source>
</evidence>
<keyword evidence="5" id="KW-0119">Carbohydrate metabolism</keyword>
<name>A0A6N2V5E3_9FIRM</name>
<dbReference type="GeneID" id="23115066"/>
<gene>
    <name evidence="6" type="primary">dgoA</name>
    <name evidence="6" type="ORF">CBLFYP116_02529</name>
</gene>
<dbReference type="EC" id="4.1.2.21" evidence="6"/>
<dbReference type="KEGG" id="cbol:CGC65_29235"/>
<accession>A0A6N2V5E3</accession>
<comment type="pathway">
    <text evidence="1">Carbohydrate acid metabolism.</text>
</comment>
<keyword evidence="4 6" id="KW-0456">Lyase</keyword>
<dbReference type="PANTHER" id="PTHR30246:SF1">
    <property type="entry name" value="2-DEHYDRO-3-DEOXY-6-PHOSPHOGALACTONATE ALDOLASE-RELATED"/>
    <property type="match status" value="1"/>
</dbReference>
<dbReference type="SUPFAM" id="SSF51569">
    <property type="entry name" value="Aldolase"/>
    <property type="match status" value="1"/>
</dbReference>
<dbReference type="AlphaFoldDB" id="A0A6N2V5E3"/>
<evidence type="ECO:0000256" key="1">
    <source>
        <dbReference type="ARBA" id="ARBA00004761"/>
    </source>
</evidence>
<dbReference type="GO" id="GO:0008674">
    <property type="term" value="F:2-dehydro-3-deoxy-6-phosphogalactonate aldolase activity"/>
    <property type="evidence" value="ECO:0007669"/>
    <property type="project" value="UniProtKB-EC"/>
</dbReference>
<proteinExistence type="inferred from homology"/>
<evidence type="ECO:0000256" key="3">
    <source>
        <dbReference type="ARBA" id="ARBA00011233"/>
    </source>
</evidence>
<dbReference type="InterPro" id="IPR013785">
    <property type="entry name" value="Aldolase_TIM"/>
</dbReference>
<dbReference type="PANTHER" id="PTHR30246">
    <property type="entry name" value="2-KETO-3-DEOXY-6-PHOSPHOGLUCONATE ALDOLASE"/>
    <property type="match status" value="1"/>
</dbReference>
<sequence>MGGNEVLAGIEKEKLIVIFRGVPTEDAADVARALADGGVKFIEITYNHCKDDPEAYFEEQMMAVKAAVGDRVCMGAGTVLTVDQVELACRLGAGYIVSPNSNDAVIKRTKELDMVSIPGAMTPTEIVHARDCGADIVKLYIVDDINHVKYLMGPLGHIPMQATCNVSLDTIPQFLKAGIKAFGTRAFLTNDLIEKKDYKEIEKRAREHIEIIKANS</sequence>
<dbReference type="CDD" id="cd00452">
    <property type="entry name" value="KDPG_aldolase"/>
    <property type="match status" value="1"/>
</dbReference>
<dbReference type="Pfam" id="PF01081">
    <property type="entry name" value="Aldolase"/>
    <property type="match status" value="1"/>
</dbReference>
<protein>
    <submittedName>
        <fullName evidence="6">2-dehydro-3-deoxy-6-phosphogalactonate aldolase</fullName>
        <ecNumber evidence="6">4.1.2.21</ecNumber>
    </submittedName>
</protein>